<evidence type="ECO:0000256" key="1">
    <source>
        <dbReference type="SAM" id="SignalP"/>
    </source>
</evidence>
<feature type="signal peptide" evidence="1">
    <location>
        <begin position="1"/>
        <end position="25"/>
    </location>
</feature>
<accession>A0A9X2B781</accession>
<keyword evidence="3" id="KW-1185">Reference proteome</keyword>
<keyword evidence="1" id="KW-0732">Signal</keyword>
<dbReference type="RefSeq" id="WP_241573784.1">
    <property type="nucleotide sequence ID" value="NZ_JAKUML010000025.1"/>
</dbReference>
<organism evidence="2 3">
    <name type="scientific">Acinetobacter sedimenti</name>
    <dbReference type="NCBI Taxonomy" id="2919922"/>
    <lineage>
        <taxon>Bacteria</taxon>
        <taxon>Pseudomonadati</taxon>
        <taxon>Pseudomonadota</taxon>
        <taxon>Gammaproteobacteria</taxon>
        <taxon>Moraxellales</taxon>
        <taxon>Moraxellaceae</taxon>
        <taxon>Acinetobacter</taxon>
    </lineage>
</organism>
<evidence type="ECO:0000313" key="3">
    <source>
        <dbReference type="Proteomes" id="UP001139701"/>
    </source>
</evidence>
<protein>
    <submittedName>
        <fullName evidence="2">Uncharacterized protein</fullName>
    </submittedName>
</protein>
<geneLocation type="plasmid" evidence="2">
    <name>unnamed</name>
</geneLocation>
<dbReference type="EMBL" id="JAKUML010000025">
    <property type="protein sequence ID" value="MCJ8147488.1"/>
    <property type="molecule type" value="Genomic_DNA"/>
</dbReference>
<sequence>MNNKCKSVFSLALIILWIPVTSARAAEHFQIDYENLQQGHDGITRIERYSNLMIRDQGNILIKRLNRLPSDSYNDIGKHQHFDISNMSIWVAKQPRTKNLTIQLIDFDANQRIHLHDINQEILGFRNCWECYSSLLPQPTTPKNNIKNEYTHLDYDSQRNIVTNYKSTHLKGYNSFQVKPLPSQEMDWDKLYKLNLKQYDDFSD</sequence>
<name>A0A9X2B781_9GAMM</name>
<feature type="chain" id="PRO_5040863265" evidence="1">
    <location>
        <begin position="26"/>
        <end position="204"/>
    </location>
</feature>
<dbReference type="Proteomes" id="UP001139701">
    <property type="component" value="Unassembled WGS sequence"/>
</dbReference>
<dbReference type="AlphaFoldDB" id="A0A9X2B781"/>
<reference evidence="2" key="1">
    <citation type="submission" date="2022-02" db="EMBL/GenBank/DDBJ databases">
        <title>Acinetobacter A3.8 sp. nov., isolated from Sediment (Zhairuo Island).</title>
        <authorList>
            <person name="Zheng K."/>
        </authorList>
    </citation>
    <scope>NUCLEOTIDE SEQUENCE</scope>
    <source>
        <strain evidence="2">A3.8</strain>
        <plasmid evidence="2">unnamed</plasmid>
    </source>
</reference>
<comment type="caution">
    <text evidence="2">The sequence shown here is derived from an EMBL/GenBank/DDBJ whole genome shotgun (WGS) entry which is preliminary data.</text>
</comment>
<evidence type="ECO:0000313" key="2">
    <source>
        <dbReference type="EMBL" id="MCJ8147488.1"/>
    </source>
</evidence>
<proteinExistence type="predicted"/>
<gene>
    <name evidence="2" type="ORF">MKI79_11460</name>
</gene>
<keyword evidence="2" id="KW-0614">Plasmid</keyword>